<feature type="region of interest" description="Disordered" evidence="1">
    <location>
        <begin position="23"/>
        <end position="58"/>
    </location>
</feature>
<dbReference type="Proteomes" id="UP001177670">
    <property type="component" value="Unassembled WGS sequence"/>
</dbReference>
<organism evidence="2 3">
    <name type="scientific">Melipona bicolor</name>
    <dbReference type="NCBI Taxonomy" id="60889"/>
    <lineage>
        <taxon>Eukaryota</taxon>
        <taxon>Metazoa</taxon>
        <taxon>Ecdysozoa</taxon>
        <taxon>Arthropoda</taxon>
        <taxon>Hexapoda</taxon>
        <taxon>Insecta</taxon>
        <taxon>Pterygota</taxon>
        <taxon>Neoptera</taxon>
        <taxon>Endopterygota</taxon>
        <taxon>Hymenoptera</taxon>
        <taxon>Apocrita</taxon>
        <taxon>Aculeata</taxon>
        <taxon>Apoidea</taxon>
        <taxon>Anthophila</taxon>
        <taxon>Apidae</taxon>
        <taxon>Melipona</taxon>
    </lineage>
</organism>
<reference evidence="2" key="1">
    <citation type="submission" date="2021-10" db="EMBL/GenBank/DDBJ databases">
        <title>Melipona bicolor Genome sequencing and assembly.</title>
        <authorList>
            <person name="Araujo N.S."/>
            <person name="Arias M.C."/>
        </authorList>
    </citation>
    <scope>NUCLEOTIDE SEQUENCE</scope>
    <source>
        <strain evidence="2">USP_2M_L1-L4_2017</strain>
        <tissue evidence="2">Whole body</tissue>
    </source>
</reference>
<gene>
    <name evidence="2" type="ORF">K0M31_002757</name>
</gene>
<protein>
    <submittedName>
        <fullName evidence="2">Uncharacterized protein</fullName>
    </submittedName>
</protein>
<evidence type="ECO:0000313" key="2">
    <source>
        <dbReference type="EMBL" id="KAK1128287.1"/>
    </source>
</evidence>
<proteinExistence type="predicted"/>
<dbReference type="EMBL" id="JAHYIQ010000010">
    <property type="protein sequence ID" value="KAK1128287.1"/>
    <property type="molecule type" value="Genomic_DNA"/>
</dbReference>
<evidence type="ECO:0000313" key="3">
    <source>
        <dbReference type="Proteomes" id="UP001177670"/>
    </source>
</evidence>
<accession>A0AA40FZN0</accession>
<evidence type="ECO:0000256" key="1">
    <source>
        <dbReference type="SAM" id="MobiDB-lite"/>
    </source>
</evidence>
<dbReference type="AlphaFoldDB" id="A0AA40FZN0"/>
<comment type="caution">
    <text evidence="2">The sequence shown here is derived from an EMBL/GenBank/DDBJ whole genome shotgun (WGS) entry which is preliminary data.</text>
</comment>
<keyword evidence="3" id="KW-1185">Reference proteome</keyword>
<sequence length="58" mass="6349">MKRTWVGNELLKLNVWHCDVVKGATTETNGSHRKNRSPATESRVSIGPKSAVIKSTAT</sequence>
<name>A0AA40FZN0_9HYME</name>